<dbReference type="AlphaFoldDB" id="A0A5B7KE90"/>
<reference evidence="1 2" key="1">
    <citation type="submission" date="2019-05" db="EMBL/GenBank/DDBJ databases">
        <title>Another draft genome of Portunus trituberculatus and its Hox gene families provides insights of decapod evolution.</title>
        <authorList>
            <person name="Jeong J.-H."/>
            <person name="Song I."/>
            <person name="Kim S."/>
            <person name="Choi T."/>
            <person name="Kim D."/>
            <person name="Ryu S."/>
            <person name="Kim W."/>
        </authorList>
    </citation>
    <scope>NUCLEOTIDE SEQUENCE [LARGE SCALE GENOMIC DNA]</scope>
    <source>
        <tissue evidence="1">Muscle</tissue>
    </source>
</reference>
<sequence>MEEPRTSTIFLLLFPRLPHLITHALLAAYTCALPSLPGC</sequence>
<proteinExistence type="predicted"/>
<accession>A0A5B7KE90</accession>
<organism evidence="1 2">
    <name type="scientific">Portunus trituberculatus</name>
    <name type="common">Swimming crab</name>
    <name type="synonym">Neptunus trituberculatus</name>
    <dbReference type="NCBI Taxonomy" id="210409"/>
    <lineage>
        <taxon>Eukaryota</taxon>
        <taxon>Metazoa</taxon>
        <taxon>Ecdysozoa</taxon>
        <taxon>Arthropoda</taxon>
        <taxon>Crustacea</taxon>
        <taxon>Multicrustacea</taxon>
        <taxon>Malacostraca</taxon>
        <taxon>Eumalacostraca</taxon>
        <taxon>Eucarida</taxon>
        <taxon>Decapoda</taxon>
        <taxon>Pleocyemata</taxon>
        <taxon>Brachyura</taxon>
        <taxon>Eubrachyura</taxon>
        <taxon>Portunoidea</taxon>
        <taxon>Portunidae</taxon>
        <taxon>Portuninae</taxon>
        <taxon>Portunus</taxon>
    </lineage>
</organism>
<comment type="caution">
    <text evidence="1">The sequence shown here is derived from an EMBL/GenBank/DDBJ whole genome shotgun (WGS) entry which is preliminary data.</text>
</comment>
<evidence type="ECO:0000313" key="2">
    <source>
        <dbReference type="Proteomes" id="UP000324222"/>
    </source>
</evidence>
<dbReference type="Proteomes" id="UP000324222">
    <property type="component" value="Unassembled WGS sequence"/>
</dbReference>
<protein>
    <submittedName>
        <fullName evidence="1">Uncharacterized protein</fullName>
    </submittedName>
</protein>
<name>A0A5B7KE90_PORTR</name>
<gene>
    <name evidence="1" type="ORF">E2C01_101236</name>
</gene>
<dbReference type="EMBL" id="VSRR010146259">
    <property type="protein sequence ID" value="MPD05490.1"/>
    <property type="molecule type" value="Genomic_DNA"/>
</dbReference>
<evidence type="ECO:0000313" key="1">
    <source>
        <dbReference type="EMBL" id="MPD05490.1"/>
    </source>
</evidence>
<keyword evidence="2" id="KW-1185">Reference proteome</keyword>